<comment type="similarity">
    <text evidence="1">Belongs to the FHY3/FAR1 family.</text>
</comment>
<gene>
    <name evidence="2" type="ORF">ARALYDRAFT_682726</name>
</gene>
<dbReference type="GO" id="GO:0006355">
    <property type="term" value="P:regulation of DNA-templated transcription"/>
    <property type="evidence" value="ECO:0007669"/>
    <property type="project" value="UniProtKB-UniRule"/>
</dbReference>
<evidence type="ECO:0000256" key="1">
    <source>
        <dbReference type="RuleBase" id="RU367018"/>
    </source>
</evidence>
<keyword evidence="1" id="KW-0479">Metal-binding</keyword>
<evidence type="ECO:0000313" key="2">
    <source>
        <dbReference type="EMBL" id="EFH70839.1"/>
    </source>
</evidence>
<dbReference type="EMBL" id="GL348713">
    <property type="protein sequence ID" value="EFH70839.1"/>
    <property type="molecule type" value="Genomic_DNA"/>
</dbReference>
<name>D7KP00_ARALL</name>
<evidence type="ECO:0000313" key="3">
    <source>
        <dbReference type="Proteomes" id="UP000008694"/>
    </source>
</evidence>
<reference evidence="3" key="1">
    <citation type="journal article" date="2011" name="Nat. Genet.">
        <title>The Arabidopsis lyrata genome sequence and the basis of rapid genome size change.</title>
        <authorList>
            <person name="Hu T.T."/>
            <person name="Pattyn P."/>
            <person name="Bakker E.G."/>
            <person name="Cao J."/>
            <person name="Cheng J.-F."/>
            <person name="Clark R.M."/>
            <person name="Fahlgren N."/>
            <person name="Fawcett J.A."/>
            <person name="Grimwood J."/>
            <person name="Gundlach H."/>
            <person name="Haberer G."/>
            <person name="Hollister J.D."/>
            <person name="Ossowski S."/>
            <person name="Ottilar R.P."/>
            <person name="Salamov A.A."/>
            <person name="Schneeberger K."/>
            <person name="Spannagl M."/>
            <person name="Wang X."/>
            <person name="Yang L."/>
            <person name="Nasrallah M.E."/>
            <person name="Bergelson J."/>
            <person name="Carrington J.C."/>
            <person name="Gaut B.S."/>
            <person name="Schmutz J."/>
            <person name="Mayer K.F.X."/>
            <person name="Van de Peer Y."/>
            <person name="Grigoriev I.V."/>
            <person name="Nordborg M."/>
            <person name="Weigel D."/>
            <person name="Guo Y.-L."/>
        </authorList>
    </citation>
    <scope>NUCLEOTIDE SEQUENCE [LARGE SCALE GENOMIC DNA]</scope>
    <source>
        <strain evidence="3">cv. MN47</strain>
    </source>
</reference>
<dbReference type="GO" id="GO:0005634">
    <property type="term" value="C:nucleus"/>
    <property type="evidence" value="ECO:0007669"/>
    <property type="project" value="UniProtKB-SubCell"/>
</dbReference>
<comment type="function">
    <text evidence="1">Putative transcription activator involved in regulating light control of development.</text>
</comment>
<proteinExistence type="inferred from homology"/>
<dbReference type="InterPro" id="IPR031052">
    <property type="entry name" value="FHY3/FAR1"/>
</dbReference>
<accession>D7KP00</accession>
<dbReference type="GO" id="GO:0008270">
    <property type="term" value="F:zinc ion binding"/>
    <property type="evidence" value="ECO:0007669"/>
    <property type="project" value="UniProtKB-UniRule"/>
</dbReference>
<dbReference type="PANTHER" id="PTHR31669:SF251">
    <property type="entry name" value="PROTEIN FAR1-RELATED SEQUENCE"/>
    <property type="match status" value="1"/>
</dbReference>
<dbReference type="AlphaFoldDB" id="D7KP00"/>
<protein>
    <recommendedName>
        <fullName evidence="1">Protein FAR1-RELATED SEQUENCE</fullName>
    </recommendedName>
</protein>
<sequence>MKYSFAGILRCHALKVLDKKDVRRIPSSYILNGWSKEAKSRNISSYRSETFNGTVTQSIGKSYSHLCHNFREIASVAAEHVELTMCANEDASNAWMLPTSNVEHVEREEEDEEVLNQTDITDRAILLTSATTTSNPTVQTGSFSSQVFQGVDELGSPLGVNLRIILSQEKSLPSCSCRAAPSPKAREIVVLSRRFTPAMWYDFTTLSFHRSLDLLKELSAIDISNLHSIKCIGW</sequence>
<dbReference type="HOGENOM" id="CLU_1186417_0_0_1"/>
<organism evidence="3">
    <name type="scientific">Arabidopsis lyrata subsp. lyrata</name>
    <name type="common">Lyre-leaved rock-cress</name>
    <dbReference type="NCBI Taxonomy" id="81972"/>
    <lineage>
        <taxon>Eukaryota</taxon>
        <taxon>Viridiplantae</taxon>
        <taxon>Streptophyta</taxon>
        <taxon>Embryophyta</taxon>
        <taxon>Tracheophyta</taxon>
        <taxon>Spermatophyta</taxon>
        <taxon>Magnoliopsida</taxon>
        <taxon>eudicotyledons</taxon>
        <taxon>Gunneridae</taxon>
        <taxon>Pentapetalae</taxon>
        <taxon>rosids</taxon>
        <taxon>malvids</taxon>
        <taxon>Brassicales</taxon>
        <taxon>Brassicaceae</taxon>
        <taxon>Camelineae</taxon>
        <taxon>Arabidopsis</taxon>
    </lineage>
</organism>
<dbReference type="PANTHER" id="PTHR31669">
    <property type="entry name" value="PROTEIN FAR1-RELATED SEQUENCE 10-RELATED"/>
    <property type="match status" value="1"/>
</dbReference>
<keyword evidence="1" id="KW-0862">Zinc</keyword>
<comment type="subcellular location">
    <subcellularLocation>
        <location evidence="1">Nucleus</location>
    </subcellularLocation>
</comment>
<keyword evidence="1" id="KW-0863">Zinc-finger</keyword>
<keyword evidence="3" id="KW-1185">Reference proteome</keyword>
<keyword evidence="1" id="KW-0539">Nucleus</keyword>
<dbReference type="Gramene" id="Al_scaffold_0001_5049">
    <property type="protein sequence ID" value="Al_scaffold_0001_5049"/>
    <property type="gene ID" value="Al_scaffold_0001_5049"/>
</dbReference>
<dbReference type="Proteomes" id="UP000008694">
    <property type="component" value="Unassembled WGS sequence"/>
</dbReference>